<proteinExistence type="predicted"/>
<protein>
    <submittedName>
        <fullName evidence="1">Msl7931 protein</fullName>
    </submittedName>
</protein>
<dbReference type="Proteomes" id="UP000000552">
    <property type="component" value="Chromosome"/>
</dbReference>
<accession>Q984M9</accession>
<evidence type="ECO:0000313" key="1">
    <source>
        <dbReference type="EMBL" id="BAB53600.1"/>
    </source>
</evidence>
<name>Q984M9_RHILO</name>
<reference evidence="1 2" key="1">
    <citation type="journal article" date="2000" name="DNA Res.">
        <title>Complete genome structure of the nitrogen-fixing symbiotic bacterium Mesorhizobium loti.</title>
        <authorList>
            <person name="Kaneko T."/>
            <person name="Nakamura Y."/>
            <person name="Sato S."/>
            <person name="Asamizu E."/>
            <person name="Kato T."/>
            <person name="Sasamoto S."/>
            <person name="Watanabe A."/>
            <person name="Idesawa K."/>
            <person name="Ishikawa A."/>
            <person name="Kawashima K."/>
            <person name="Kimura T."/>
            <person name="Kishida Y."/>
            <person name="Kiyokawa C."/>
            <person name="Kohara M."/>
            <person name="Matsumoto M."/>
            <person name="Matsuno A."/>
            <person name="Mochizuki Y."/>
            <person name="Nakayama S."/>
            <person name="Nakazaki N."/>
            <person name="Shimpo S."/>
            <person name="Sugimoto M."/>
            <person name="Takeuchi C."/>
            <person name="Yamada M."/>
            <person name="Tabata S."/>
        </authorList>
    </citation>
    <scope>NUCLEOTIDE SEQUENCE [LARGE SCALE GENOMIC DNA]</scope>
    <source>
        <strain evidence="2">LMG 29417 / CECT 9101 / MAFF 303099</strain>
    </source>
</reference>
<dbReference type="HOGENOM" id="CLU_2525246_0_0_5"/>
<gene>
    <name evidence="1" type="ordered locus">msl7931</name>
</gene>
<sequence>MRSERSLMISMAALLHRTSTLRKALRASWPDRVKTGGSGSALRHQPGGIKWRRSDFDCQVADRKTAGTDIEDTGLRNLYYFYSC</sequence>
<dbReference type="EMBL" id="BA000012">
    <property type="protein sequence ID" value="BAB53600.1"/>
    <property type="molecule type" value="Genomic_DNA"/>
</dbReference>
<dbReference type="KEGG" id="mlo:msl7931"/>
<organism evidence="1 2">
    <name type="scientific">Mesorhizobium japonicum (strain LMG 29417 / CECT 9101 / MAFF 303099)</name>
    <name type="common">Mesorhizobium loti (strain MAFF 303099)</name>
    <dbReference type="NCBI Taxonomy" id="266835"/>
    <lineage>
        <taxon>Bacteria</taxon>
        <taxon>Pseudomonadati</taxon>
        <taxon>Pseudomonadota</taxon>
        <taxon>Alphaproteobacteria</taxon>
        <taxon>Hyphomicrobiales</taxon>
        <taxon>Phyllobacteriaceae</taxon>
        <taxon>Mesorhizobium</taxon>
    </lineage>
</organism>
<dbReference type="AlphaFoldDB" id="Q984M9"/>
<evidence type="ECO:0000313" key="2">
    <source>
        <dbReference type="Proteomes" id="UP000000552"/>
    </source>
</evidence>